<dbReference type="Gene3D" id="3.40.640.10">
    <property type="entry name" value="Type I PLP-dependent aspartate aminotransferase-like (Major domain)"/>
    <property type="match status" value="1"/>
</dbReference>
<dbReference type="SUPFAM" id="SSF53383">
    <property type="entry name" value="PLP-dependent transferases"/>
    <property type="match status" value="1"/>
</dbReference>
<dbReference type="EMBL" id="AP022588">
    <property type="protein sequence ID" value="BBY28507.1"/>
    <property type="molecule type" value="Genomic_DNA"/>
</dbReference>
<keyword evidence="5" id="KW-1185">Reference proteome</keyword>
<keyword evidence="4" id="KW-0808">Transferase</keyword>
<keyword evidence="4" id="KW-0032">Aminotransferase</keyword>
<evidence type="ECO:0000313" key="4">
    <source>
        <dbReference type="EMBL" id="BBY28507.1"/>
    </source>
</evidence>
<dbReference type="InterPro" id="IPR015421">
    <property type="entry name" value="PyrdxlP-dep_Trfase_major"/>
</dbReference>
<dbReference type="KEGG" id="msei:MSEDJ_26030"/>
<dbReference type="InterPro" id="IPR015422">
    <property type="entry name" value="PyrdxlP-dep_Trfase_small"/>
</dbReference>
<sequence>MTLADEVFERAARVIPGGNTRSTLFVTPHPPYAAVGDGATVVDTAGHRTIDCNNNYTALIHGHADPEILAVTAEAAVKGTAFGLPTTYEVDLAELLVARTGLQQWRFCNSGTEAVMMLIRGARAHTGRDLVVRFEGSYHGTYDGVVPVDAPGVPRSVAEASIVLPQNDVSALEGAMSRYGDRVAVVLLDLMPNRAGLTPVSTEFASAAARLATDFGALLAIDEVISFRLGVGGLHQTYGVVPDLVSLGKIIGGGYPVGAVGGRAEVLAAFSPLGDGPVSWGGTFSANPITMAAGLSAMSRYGEADVAALNARGDDLRMLLVDAGIRVNGRGSLLRLMVDDPTSTWWQLYEAGVLAGTNGLLALSTVMTDEDVDLVARRVVATLGRHTS</sequence>
<dbReference type="GO" id="GO:0008483">
    <property type="term" value="F:transaminase activity"/>
    <property type="evidence" value="ECO:0007669"/>
    <property type="project" value="UniProtKB-KW"/>
</dbReference>
<gene>
    <name evidence="4" type="primary">atrB</name>
    <name evidence="4" type="ORF">MSEDJ_26030</name>
</gene>
<proteinExistence type="inferred from homology"/>
<dbReference type="PANTHER" id="PTHR43713:SF3">
    <property type="entry name" value="GLUTAMATE-1-SEMIALDEHYDE 2,1-AMINOMUTASE 1, CHLOROPLASTIC-RELATED"/>
    <property type="match status" value="1"/>
</dbReference>
<dbReference type="InterPro" id="IPR015424">
    <property type="entry name" value="PyrdxlP-dep_Trfase"/>
</dbReference>
<evidence type="ECO:0000256" key="1">
    <source>
        <dbReference type="ARBA" id="ARBA00001933"/>
    </source>
</evidence>
<dbReference type="AlphaFoldDB" id="A0A7I7QRD3"/>
<dbReference type="GO" id="GO:0030170">
    <property type="term" value="F:pyridoxal phosphate binding"/>
    <property type="evidence" value="ECO:0007669"/>
    <property type="project" value="InterPro"/>
</dbReference>
<evidence type="ECO:0000313" key="5">
    <source>
        <dbReference type="Proteomes" id="UP000467193"/>
    </source>
</evidence>
<reference evidence="4 5" key="1">
    <citation type="journal article" date="2019" name="Emerg. Microbes Infect.">
        <title>Comprehensive subspecies identification of 175 nontuberculous mycobacteria species based on 7547 genomic profiles.</title>
        <authorList>
            <person name="Matsumoto Y."/>
            <person name="Kinjo T."/>
            <person name="Motooka D."/>
            <person name="Nabeya D."/>
            <person name="Jung N."/>
            <person name="Uechi K."/>
            <person name="Horii T."/>
            <person name="Iida T."/>
            <person name="Fujita J."/>
            <person name="Nakamura S."/>
        </authorList>
    </citation>
    <scope>NUCLEOTIDE SEQUENCE [LARGE SCALE GENOMIC DNA]</scope>
    <source>
        <strain evidence="4 5">JCM 17899</strain>
    </source>
</reference>
<dbReference type="Proteomes" id="UP000467193">
    <property type="component" value="Chromosome"/>
</dbReference>
<dbReference type="Gene3D" id="3.90.1150.10">
    <property type="entry name" value="Aspartate Aminotransferase, domain 1"/>
    <property type="match status" value="1"/>
</dbReference>
<dbReference type="Pfam" id="PF00202">
    <property type="entry name" value="Aminotran_3"/>
    <property type="match status" value="1"/>
</dbReference>
<accession>A0A7I7QRD3</accession>
<protein>
    <submittedName>
        <fullName evidence="4">Aspartate aminotransferase family protein</fullName>
    </submittedName>
</protein>
<evidence type="ECO:0000256" key="3">
    <source>
        <dbReference type="RuleBase" id="RU003560"/>
    </source>
</evidence>
<name>A0A7I7QRD3_9MYCO</name>
<comment type="similarity">
    <text evidence="3">Belongs to the class-III pyridoxal-phosphate-dependent aminotransferase family.</text>
</comment>
<organism evidence="4 5">
    <name type="scientific">Mycolicibacterium sediminis</name>
    <dbReference type="NCBI Taxonomy" id="1286180"/>
    <lineage>
        <taxon>Bacteria</taxon>
        <taxon>Bacillati</taxon>
        <taxon>Actinomycetota</taxon>
        <taxon>Actinomycetes</taxon>
        <taxon>Mycobacteriales</taxon>
        <taxon>Mycobacteriaceae</taxon>
        <taxon>Mycolicibacterium</taxon>
    </lineage>
</organism>
<keyword evidence="2 3" id="KW-0663">Pyridoxal phosphate</keyword>
<dbReference type="InterPro" id="IPR005814">
    <property type="entry name" value="Aminotrans_3"/>
</dbReference>
<evidence type="ECO:0000256" key="2">
    <source>
        <dbReference type="ARBA" id="ARBA00022898"/>
    </source>
</evidence>
<comment type="cofactor">
    <cofactor evidence="1">
        <name>pyridoxal 5'-phosphate</name>
        <dbReference type="ChEBI" id="CHEBI:597326"/>
    </cofactor>
</comment>
<dbReference type="PANTHER" id="PTHR43713">
    <property type="entry name" value="GLUTAMATE-1-SEMIALDEHYDE 2,1-AMINOMUTASE"/>
    <property type="match status" value="1"/>
</dbReference>
<dbReference type="RefSeq" id="WP_163797409.1">
    <property type="nucleotide sequence ID" value="NZ_AP022588.1"/>
</dbReference>